<keyword evidence="2" id="KW-1133">Transmembrane helix</keyword>
<dbReference type="Proteomes" id="UP000027195">
    <property type="component" value="Unassembled WGS sequence"/>
</dbReference>
<gene>
    <name evidence="3" type="ORF">BOTBODRAFT_499738</name>
</gene>
<protein>
    <submittedName>
        <fullName evidence="3">Uncharacterized protein</fullName>
    </submittedName>
</protein>
<dbReference type="HOGENOM" id="CLU_2739687_0_0_1"/>
<feature type="region of interest" description="Disordered" evidence="1">
    <location>
        <begin position="51"/>
        <end position="71"/>
    </location>
</feature>
<dbReference type="EMBL" id="KL198070">
    <property type="protein sequence ID" value="KDQ10209.1"/>
    <property type="molecule type" value="Genomic_DNA"/>
</dbReference>
<feature type="transmembrane region" description="Helical" evidence="2">
    <location>
        <begin position="20"/>
        <end position="45"/>
    </location>
</feature>
<dbReference type="AlphaFoldDB" id="A0A067M3R4"/>
<evidence type="ECO:0000256" key="2">
    <source>
        <dbReference type="SAM" id="Phobius"/>
    </source>
</evidence>
<reference evidence="4" key="1">
    <citation type="journal article" date="2014" name="Proc. Natl. Acad. Sci. U.S.A.">
        <title>Extensive sampling of basidiomycete genomes demonstrates inadequacy of the white-rot/brown-rot paradigm for wood decay fungi.</title>
        <authorList>
            <person name="Riley R."/>
            <person name="Salamov A.A."/>
            <person name="Brown D.W."/>
            <person name="Nagy L.G."/>
            <person name="Floudas D."/>
            <person name="Held B.W."/>
            <person name="Levasseur A."/>
            <person name="Lombard V."/>
            <person name="Morin E."/>
            <person name="Otillar R."/>
            <person name="Lindquist E.A."/>
            <person name="Sun H."/>
            <person name="LaButti K.M."/>
            <person name="Schmutz J."/>
            <person name="Jabbour D."/>
            <person name="Luo H."/>
            <person name="Baker S.E."/>
            <person name="Pisabarro A.G."/>
            <person name="Walton J.D."/>
            <person name="Blanchette R.A."/>
            <person name="Henrissat B."/>
            <person name="Martin F."/>
            <person name="Cullen D."/>
            <person name="Hibbett D.S."/>
            <person name="Grigoriev I.V."/>
        </authorList>
    </citation>
    <scope>NUCLEOTIDE SEQUENCE [LARGE SCALE GENOMIC DNA]</scope>
    <source>
        <strain evidence="4">FD-172 SS1</strain>
    </source>
</reference>
<sequence>MVALVYFVFDNPVRTVIVNSVITCVVVVIQIVSTAAGAGAHVAGAGSTAEDLRRREIQSSSRWPPRTVAPR</sequence>
<organism evidence="3 4">
    <name type="scientific">Botryobasidium botryosum (strain FD-172 SS1)</name>
    <dbReference type="NCBI Taxonomy" id="930990"/>
    <lineage>
        <taxon>Eukaryota</taxon>
        <taxon>Fungi</taxon>
        <taxon>Dikarya</taxon>
        <taxon>Basidiomycota</taxon>
        <taxon>Agaricomycotina</taxon>
        <taxon>Agaricomycetes</taxon>
        <taxon>Cantharellales</taxon>
        <taxon>Botryobasidiaceae</taxon>
        <taxon>Botryobasidium</taxon>
    </lineage>
</organism>
<evidence type="ECO:0000313" key="3">
    <source>
        <dbReference type="EMBL" id="KDQ10209.1"/>
    </source>
</evidence>
<keyword evidence="4" id="KW-1185">Reference proteome</keyword>
<accession>A0A067M3R4</accession>
<evidence type="ECO:0000256" key="1">
    <source>
        <dbReference type="SAM" id="MobiDB-lite"/>
    </source>
</evidence>
<name>A0A067M3R4_BOTB1</name>
<keyword evidence="2" id="KW-0812">Transmembrane</keyword>
<keyword evidence="2" id="KW-0472">Membrane</keyword>
<dbReference type="InParanoid" id="A0A067M3R4"/>
<evidence type="ECO:0000313" key="4">
    <source>
        <dbReference type="Proteomes" id="UP000027195"/>
    </source>
</evidence>
<proteinExistence type="predicted"/>